<reference evidence="5 6" key="1">
    <citation type="submission" date="2023-10" db="EMBL/GenBank/DDBJ databases">
        <title>Chromosome-scale genome assembly provides insights into flower coloration mechanisms of Canna indica.</title>
        <authorList>
            <person name="Li C."/>
        </authorList>
    </citation>
    <scope>NUCLEOTIDE SEQUENCE [LARGE SCALE GENOMIC DNA]</scope>
    <source>
        <tissue evidence="5">Flower</tissue>
    </source>
</reference>
<dbReference type="CDD" id="cd01958">
    <property type="entry name" value="HPS_like"/>
    <property type="match status" value="1"/>
</dbReference>
<dbReference type="SMART" id="SM00499">
    <property type="entry name" value="AAI"/>
    <property type="match status" value="1"/>
</dbReference>
<evidence type="ECO:0000313" key="5">
    <source>
        <dbReference type="EMBL" id="WOL07574.1"/>
    </source>
</evidence>
<evidence type="ECO:0000313" key="6">
    <source>
        <dbReference type="Proteomes" id="UP001327560"/>
    </source>
</evidence>
<dbReference type="PROSITE" id="PS51257">
    <property type="entry name" value="PROKAR_LIPOPROTEIN"/>
    <property type="match status" value="1"/>
</dbReference>
<sequence length="142" mass="14579">MASRFSAHLALFLLLNIISFNLIAACGGGGGGGVPVMPSPPSPCSKPTPTPTPPPKAEKSCPRDALKLGVCANVLGLVNVNMAPPKEPCCSLLDGLADLEVAMCLCTAIKANILGINLNIPVHLSLLVNYCGKKVPNGFECS</sequence>
<organism evidence="5 6">
    <name type="scientific">Canna indica</name>
    <name type="common">Indian-shot</name>
    <dbReference type="NCBI Taxonomy" id="4628"/>
    <lineage>
        <taxon>Eukaryota</taxon>
        <taxon>Viridiplantae</taxon>
        <taxon>Streptophyta</taxon>
        <taxon>Embryophyta</taxon>
        <taxon>Tracheophyta</taxon>
        <taxon>Spermatophyta</taxon>
        <taxon>Magnoliopsida</taxon>
        <taxon>Liliopsida</taxon>
        <taxon>Zingiberales</taxon>
        <taxon>Cannaceae</taxon>
        <taxon>Canna</taxon>
    </lineage>
</organism>
<evidence type="ECO:0000256" key="2">
    <source>
        <dbReference type="SAM" id="MobiDB-lite"/>
    </source>
</evidence>
<dbReference type="InterPro" id="IPR027923">
    <property type="entry name" value="Hydrophob_seed_dom"/>
</dbReference>
<dbReference type="InterPro" id="IPR036312">
    <property type="entry name" value="Bifun_inhib/LTP/seed_sf"/>
</dbReference>
<dbReference type="InterPro" id="IPR016140">
    <property type="entry name" value="Bifunc_inhib/LTP/seed_store"/>
</dbReference>
<evidence type="ECO:0000256" key="3">
    <source>
        <dbReference type="SAM" id="SignalP"/>
    </source>
</evidence>
<feature type="region of interest" description="Disordered" evidence="2">
    <location>
        <begin position="37"/>
        <end position="59"/>
    </location>
</feature>
<protein>
    <submittedName>
        <fullName evidence="5">14 kDa proline-rich protein DC2.15-like</fullName>
    </submittedName>
</protein>
<dbReference type="Gene3D" id="1.10.110.10">
    <property type="entry name" value="Plant lipid-transfer and hydrophobic proteins"/>
    <property type="match status" value="1"/>
</dbReference>
<gene>
    <name evidence="5" type="ORF">Cni_G16318</name>
</gene>
<keyword evidence="1 3" id="KW-0732">Signal</keyword>
<dbReference type="Pfam" id="PF14547">
    <property type="entry name" value="Hydrophob_seed"/>
    <property type="match status" value="1"/>
</dbReference>
<dbReference type="AlphaFoldDB" id="A0AAQ3QE32"/>
<dbReference type="Proteomes" id="UP001327560">
    <property type="component" value="Chromosome 5"/>
</dbReference>
<feature type="compositionally biased region" description="Pro residues" evidence="2">
    <location>
        <begin position="37"/>
        <end position="55"/>
    </location>
</feature>
<proteinExistence type="predicted"/>
<name>A0AAQ3QE32_9LILI</name>
<dbReference type="EMBL" id="CP136894">
    <property type="protein sequence ID" value="WOL07574.1"/>
    <property type="molecule type" value="Genomic_DNA"/>
</dbReference>
<evidence type="ECO:0000259" key="4">
    <source>
        <dbReference type="SMART" id="SM00499"/>
    </source>
</evidence>
<feature type="chain" id="PRO_5042977968" evidence="3">
    <location>
        <begin position="26"/>
        <end position="142"/>
    </location>
</feature>
<dbReference type="SUPFAM" id="SSF47699">
    <property type="entry name" value="Bifunctional inhibitor/lipid-transfer protein/seed storage 2S albumin"/>
    <property type="match status" value="1"/>
</dbReference>
<dbReference type="PANTHER" id="PTHR31731">
    <property type="match status" value="1"/>
</dbReference>
<dbReference type="InterPro" id="IPR051636">
    <property type="entry name" value="Plant_LTP/defense-related"/>
</dbReference>
<feature type="domain" description="Bifunctional inhibitor/plant lipid transfer protein/seed storage helical" evidence="4">
    <location>
        <begin position="61"/>
        <end position="141"/>
    </location>
</feature>
<evidence type="ECO:0000256" key="1">
    <source>
        <dbReference type="ARBA" id="ARBA00022729"/>
    </source>
</evidence>
<dbReference type="FunFam" id="1.10.110.10:FF:000003">
    <property type="entry name" value="pEARLI1-like lipid transfer protein 1"/>
    <property type="match status" value="1"/>
</dbReference>
<feature type="signal peptide" evidence="3">
    <location>
        <begin position="1"/>
        <end position="25"/>
    </location>
</feature>
<accession>A0AAQ3QE32</accession>
<keyword evidence="6" id="KW-1185">Reference proteome</keyword>